<dbReference type="EMBL" id="CP001576">
    <property type="protein sequence ID" value="ACO70077.1"/>
    <property type="molecule type" value="Genomic_DNA"/>
</dbReference>
<evidence type="ECO:0000313" key="2">
    <source>
        <dbReference type="Proteomes" id="UP000002009"/>
    </source>
</evidence>
<keyword evidence="2" id="KW-1185">Reference proteome</keyword>
<dbReference type="eggNOG" id="ENOG502S1VV">
    <property type="taxonomic scope" value="Eukaryota"/>
</dbReference>
<gene>
    <name evidence="1" type="ORF">MICPUN_109053</name>
</gene>
<reference evidence="1 2" key="1">
    <citation type="journal article" date="2009" name="Science">
        <title>Green evolution and dynamic adaptations revealed by genomes of the marine picoeukaryotes Micromonas.</title>
        <authorList>
            <person name="Worden A.Z."/>
            <person name="Lee J.H."/>
            <person name="Mock T."/>
            <person name="Rouze P."/>
            <person name="Simmons M.P."/>
            <person name="Aerts A.L."/>
            <person name="Allen A.E."/>
            <person name="Cuvelier M.L."/>
            <person name="Derelle E."/>
            <person name="Everett M.V."/>
            <person name="Foulon E."/>
            <person name="Grimwood J."/>
            <person name="Gundlach H."/>
            <person name="Henrissat B."/>
            <person name="Napoli C."/>
            <person name="McDonald S.M."/>
            <person name="Parker M.S."/>
            <person name="Rombauts S."/>
            <person name="Salamov A."/>
            <person name="Von Dassow P."/>
            <person name="Badger J.H."/>
            <person name="Coutinho P.M."/>
            <person name="Demir E."/>
            <person name="Dubchak I."/>
            <person name="Gentemann C."/>
            <person name="Eikrem W."/>
            <person name="Gready J.E."/>
            <person name="John U."/>
            <person name="Lanier W."/>
            <person name="Lindquist E.A."/>
            <person name="Lucas S."/>
            <person name="Mayer K.F."/>
            <person name="Moreau H."/>
            <person name="Not F."/>
            <person name="Otillar R."/>
            <person name="Panaud O."/>
            <person name="Pangilinan J."/>
            <person name="Paulsen I."/>
            <person name="Piegu B."/>
            <person name="Poliakov A."/>
            <person name="Robbens S."/>
            <person name="Schmutz J."/>
            <person name="Toulza E."/>
            <person name="Wyss T."/>
            <person name="Zelensky A."/>
            <person name="Zhou K."/>
            <person name="Armbrust E.V."/>
            <person name="Bhattacharya D."/>
            <person name="Goodenough U.W."/>
            <person name="Van de Peer Y."/>
            <person name="Grigoriev I.V."/>
        </authorList>
    </citation>
    <scope>NUCLEOTIDE SEQUENCE [LARGE SCALE GENOMIC DNA]</scope>
    <source>
        <strain evidence="2">RCC299 / NOUM17</strain>
    </source>
</reference>
<name>C1FHC4_MICCC</name>
<sequence length="148" mass="16542">MVGALGSVQWTAPARSLRAGIARGGRALRAREGVRVVAARPPKGENDGSDNKPKKMLYEVKVVTPPERSLGPHMLPKNTHCGDTIELKNNKYYVVDRVCTHYRLEYGKYRRDHTGLYVQEASRYILNKHLDALLDGPDATKAREEGTE</sequence>
<dbReference type="AlphaFoldDB" id="C1FHC4"/>
<organism evidence="1 2">
    <name type="scientific">Micromonas commoda (strain RCC299 / NOUM17 / CCMP2709)</name>
    <name type="common">Picoplanktonic green alga</name>
    <dbReference type="NCBI Taxonomy" id="296587"/>
    <lineage>
        <taxon>Eukaryota</taxon>
        <taxon>Viridiplantae</taxon>
        <taxon>Chlorophyta</taxon>
        <taxon>Mamiellophyceae</taxon>
        <taxon>Mamiellales</taxon>
        <taxon>Mamiellaceae</taxon>
        <taxon>Micromonas</taxon>
    </lineage>
</organism>
<protein>
    <submittedName>
        <fullName evidence="1">Uncharacterized protein</fullName>
    </submittedName>
</protein>
<dbReference type="FunCoup" id="C1FHC4">
    <property type="interactions" value="208"/>
</dbReference>
<dbReference type="GeneID" id="8246815"/>
<dbReference type="RefSeq" id="XP_002508819.1">
    <property type="nucleotide sequence ID" value="XM_002508773.1"/>
</dbReference>
<evidence type="ECO:0000313" key="1">
    <source>
        <dbReference type="EMBL" id="ACO70077.1"/>
    </source>
</evidence>
<accession>C1FHC4</accession>
<dbReference type="PANTHER" id="PTHR36397:SF1">
    <property type="entry name" value="OS04G0482900 PROTEIN"/>
    <property type="match status" value="1"/>
</dbReference>
<dbReference type="OrthoDB" id="4237at2759"/>
<proteinExistence type="predicted"/>
<dbReference type="PANTHER" id="PTHR36397">
    <property type="entry name" value="OSJNBA0081L15.1 PROTEIN"/>
    <property type="match status" value="1"/>
</dbReference>
<dbReference type="Proteomes" id="UP000002009">
    <property type="component" value="Chromosome 10"/>
</dbReference>
<dbReference type="InParanoid" id="C1FHC4"/>
<dbReference type="STRING" id="296587.C1FHC4"/>
<dbReference type="KEGG" id="mis:MICPUN_109053"/>